<evidence type="ECO:0000256" key="6">
    <source>
        <dbReference type="ARBA" id="ARBA00038076"/>
    </source>
</evidence>
<dbReference type="GO" id="GO:0005886">
    <property type="term" value="C:plasma membrane"/>
    <property type="evidence" value="ECO:0007669"/>
    <property type="project" value="UniProtKB-SubCell"/>
</dbReference>
<feature type="domain" description="ABC3 transporter permease C-terminal" evidence="8">
    <location>
        <begin position="2493"/>
        <end position="2610"/>
    </location>
</feature>
<evidence type="ECO:0000313" key="9">
    <source>
        <dbReference type="EMBL" id="VEU74717.1"/>
    </source>
</evidence>
<dbReference type="KEGG" id="mcit:NCTC10181_00577"/>
<dbReference type="PANTHER" id="PTHR30572:SF4">
    <property type="entry name" value="ABC TRANSPORTER PERMEASE YTRF"/>
    <property type="match status" value="1"/>
</dbReference>
<evidence type="ECO:0000313" key="10">
    <source>
        <dbReference type="Proteomes" id="UP000290985"/>
    </source>
</evidence>
<dbReference type="InterPro" id="IPR003838">
    <property type="entry name" value="ABC3_permease_C"/>
</dbReference>
<evidence type="ECO:0000256" key="4">
    <source>
        <dbReference type="ARBA" id="ARBA00022989"/>
    </source>
</evidence>
<comment type="subcellular location">
    <subcellularLocation>
        <location evidence="1">Cell membrane</location>
        <topology evidence="1">Multi-pass membrane protein</topology>
    </subcellularLocation>
</comment>
<evidence type="ECO:0000259" key="8">
    <source>
        <dbReference type="Pfam" id="PF02687"/>
    </source>
</evidence>
<keyword evidence="3 7" id="KW-0812">Transmembrane</keyword>
<comment type="similarity">
    <text evidence="6">Belongs to the ABC-4 integral membrane protein family.</text>
</comment>
<keyword evidence="10" id="KW-1185">Reference proteome</keyword>
<dbReference type="Proteomes" id="UP000290985">
    <property type="component" value="Chromosome"/>
</dbReference>
<feature type="transmembrane region" description="Helical" evidence="7">
    <location>
        <begin position="2574"/>
        <end position="2602"/>
    </location>
</feature>
<evidence type="ECO:0000256" key="3">
    <source>
        <dbReference type="ARBA" id="ARBA00022692"/>
    </source>
</evidence>
<feature type="transmembrane region" description="Helical" evidence="7">
    <location>
        <begin position="1867"/>
        <end position="1895"/>
    </location>
</feature>
<evidence type="ECO:0000256" key="7">
    <source>
        <dbReference type="SAM" id="Phobius"/>
    </source>
</evidence>
<accession>A0A449B286</accession>
<feature type="transmembrane region" description="Helical" evidence="7">
    <location>
        <begin position="2489"/>
        <end position="2514"/>
    </location>
</feature>
<sequence>MWNLFKEVFRSLKKNKVTLIGLTILIFLSSGIFTLFHDMSKVMKVQYNKYRNLSNGHDLTVDLNIPSSGTFFNNGYYVNGLTQSNGGIYYDKPINYISGQYSLSRDIISTELINDNYISLAKFVGNNDEFSNKYIRKSDFIRFYNSLVDPNFSEQGIKFNYTTATKTFSINKNYSLTAYLKDKDTFNEYKIKLSPDKLRAFSFDHDYKISDLINLEKNDDTIYFSQLPILFVNLKTNELTFDFVKGKEWDQKEQAYKIFGNKLAKLFGLTQLNDNEFVYVRDTSTEPVLATLPIEKDGDLAEFYNTPIKNIYSYEQLFGNENIIIDVTKSFAFESSRNYLVPIEWAAIETEETFYRRKLYTTTFDEENKDKWKGSYKTFISNIFQSDDNELKKQYSRFAYWDKEINHFITNFDKNGNLENKQTLINNSLVTLSLDDINKIKLKLAPVKNQPEVVNLNNFALNNEQTIAQIEGFNQVNNDEYKILTSKSHKEDIVKSIRNGALSVTKENIIEKIKDLFGPNDEEHKEEREKNIGLRQTVTVDSVDEEGKKSVLHFVNIGDNNQVKGVKLNVDKLINESQQKTPLTNSSTSIDDFFKTKQINSFIAKEILDNARSNISPLPEYLVADYNYDTLIYTNNISKTSVTYNGKKVYKLSTLADEKSSDVNKFNGYGVTTLDLEKFILVKAVNNEDGTFSHWVNVSVDENVNGLLNLNQLFEYLTSRNWTLRLIFVNPNGWGRVDPQFPNIVSVPFYYRGPKVDILQEALNKNSLALALDYIQKTLYESGLVSNGFITKEEVYAIIEGANFTINRNDFARIFSSGNINLIVIPKMALDLIYSLSHNPKGDYLSKILDSILSRIIKILETKGTLEQQKTYLKSQIENLYTFIKGIFAVDLNKIIEPETLINISKDPKVFLQSLRDIISGFDFRSFSDKVEKFFKEKYNKREVIDGIERERKISITEIMVWLFESTNQNIIKNGIFNILDNIDTKFLFESKHGIKSILNNLLPNNLNPLIDSIIKKINDPNNSENQKYSNFINGLKFFISSFDLNVFLDTLSKNIKLINFDKKSLIANRITGQNDVVNKYYYAGAINNIDIYYSFFKSFFNVPSADKTFKDQIVKMFNLSSKGTSIKIADKKFLNIPTKDDQKLGFFDIINSINLEYDSSKLIIFKIDSVLNSIKNLNELKFDLLNEEQKNILITYLGLENKTNLDKKSLDEFVLKWENILKLILLNPADLQYKNNLSIGSLAYFFKNYDIDYTSTPFYSLTKKFLDELFPSNLFDQYSYPQYSWILFKEWWNLYNKLQNVDHQRKIEFLNKWLEFANSKEVVDSFNNFDLFKPSSQNIALGEQTNFRISRSLANPNRMKELFFQRENGKYTNEKLQQLLEQYSEFSEVIQKREFAWTVVFSQIAASNMYFSTQTNSLNQTILKYHGLQSIVINNFINGFLNNNLVTENVSNLNKIFDTFEGNRFSIIGIPDVIFNSFFTSFYPQTLIWYFTNTDDIDFSVSDNINIAYFIKSKLIKFEEVSKLSLNEFKKWIENFAPEKFFNSTIESDFTFAIAIDDDFFTWQKKQVNYKNGNYNIFGVNLFDVILGAMDAITAPLVQNSFLTFSQSPSYVAKANYAWLSKNNKKIYTGDIPDNPAELQVLLQKLSKDFLVEINGSKFILVGEDISYDYLYPVIDEENLQVDTQNQAILYVNEKGFSRIRYSYTGNTLKEYLVVKAPNNSTPEKIQQQIEDIIQNTIDDPNKIKRSYLINELDGLNPERSLRISAIEKIIKSVSAISYQLSSIMIFLVAISIIFIIKRYVSNKNKVIGILVAQGYTPIQIALSMTVFALFTSVIGGTSGYLLGFINQALGIKIISAYWTIPIETLSFSFTSFALTVILPMLGMSLLIFVITIWSLRWKAIDLMGGIADLSIGNLQQKYQKIFSKVNVKGKFSASLIFNSFWKLSAFGFSIILTSIATIFQFSTLGVFEKSINKTYQNRDYSYKFDLITPTVEGGALMPFNNQVQNNLYVQIGNISEFNQTQSTYFKVGRSSAINIDDLNGNPSEFDAHVITQFSVNLKIDSTISIDPWTLVYNNLPDSQKARINKLRNQVALLLEKSQPFVVFNKDNTLNIKETAKSKQDFFHYVANEQNPIEGKFYYLKWNELEDQYDHYVISTGKFRDEYRKFLVDAYAKIPQGSSINDYFVSFNGIYFNDKNDEPYTYVDSIYKNGSIRLYGYKRDSKQLKLIDEKGVNLLELINKDFEANNESLDQPIPLVINNVVKDKYKLSLGKEINLPVLNTTTRFQAKIDAVLKAIPYTENFKSYTFKVVGINPTFINNEFIIPKKAADKITGLDLLKNNPKYGPFNGILSKDTIPQQLLNSASIYSYSGYAGTLQSFDVKSSTLVEKQNLYDALFATKTTSPNLPSEGLLRQWGWSDEKIASFIDSNFNAQTTSVQEVFDKGRNLPDIPIQKVGEIFNNLVYVPVAASIDSKDIEVGFTTTIAKTVQIIVTFITLLTFIVSMIILVIVSTILINENEKNIAIWTILGYSQKEKLKMFFGIYIPFILLSILLSLPITYGLITFFSGFLTTAASIAIPLSLSIFSVGITFAVIFSVFLATSIISWRNINKIKAIDLLKGK</sequence>
<evidence type="ECO:0000256" key="5">
    <source>
        <dbReference type="ARBA" id="ARBA00023136"/>
    </source>
</evidence>
<feature type="domain" description="ABC3 transporter permease C-terminal" evidence="8">
    <location>
        <begin position="1783"/>
        <end position="1900"/>
    </location>
</feature>
<dbReference type="Pfam" id="PF02687">
    <property type="entry name" value="FtsX"/>
    <property type="match status" value="2"/>
</dbReference>
<evidence type="ECO:0000256" key="1">
    <source>
        <dbReference type="ARBA" id="ARBA00004651"/>
    </source>
</evidence>
<gene>
    <name evidence="9" type="ORF">NCTC10181_00577</name>
</gene>
<dbReference type="PANTHER" id="PTHR30572">
    <property type="entry name" value="MEMBRANE COMPONENT OF TRANSPORTER-RELATED"/>
    <property type="match status" value="1"/>
</dbReference>
<feature type="transmembrane region" description="Helical" evidence="7">
    <location>
        <begin position="1780"/>
        <end position="1802"/>
    </location>
</feature>
<keyword evidence="2" id="KW-1003">Cell membrane</keyword>
<proteinExistence type="inferred from homology"/>
<dbReference type="OrthoDB" id="403889at2"/>
<feature type="transmembrane region" description="Helical" evidence="7">
    <location>
        <begin position="1822"/>
        <end position="1847"/>
    </location>
</feature>
<dbReference type="GO" id="GO:0022857">
    <property type="term" value="F:transmembrane transporter activity"/>
    <property type="evidence" value="ECO:0007669"/>
    <property type="project" value="TreeGrafter"/>
</dbReference>
<name>A0A449B286_9BACT</name>
<evidence type="ECO:0000256" key="2">
    <source>
        <dbReference type="ARBA" id="ARBA00022475"/>
    </source>
</evidence>
<protein>
    <submittedName>
        <fullName evidence="9">Uncharacterized ABC transporter permease MG468 homolog</fullName>
    </submittedName>
</protein>
<organism evidence="9 10">
    <name type="scientific">Mycoplasmopsis citelli</name>
    <dbReference type="NCBI Taxonomy" id="171281"/>
    <lineage>
        <taxon>Bacteria</taxon>
        <taxon>Bacillati</taxon>
        <taxon>Mycoplasmatota</taxon>
        <taxon>Mycoplasmoidales</taxon>
        <taxon>Metamycoplasmataceae</taxon>
        <taxon>Mycoplasmopsis</taxon>
    </lineage>
</organism>
<dbReference type="EMBL" id="LR215036">
    <property type="protein sequence ID" value="VEU74717.1"/>
    <property type="molecule type" value="Genomic_DNA"/>
</dbReference>
<feature type="transmembrane region" description="Helical" evidence="7">
    <location>
        <begin position="1942"/>
        <end position="1963"/>
    </location>
</feature>
<keyword evidence="4 7" id="KW-1133">Transmembrane helix</keyword>
<reference evidence="9 10" key="1">
    <citation type="submission" date="2019-01" db="EMBL/GenBank/DDBJ databases">
        <authorList>
            <consortium name="Pathogen Informatics"/>
        </authorList>
    </citation>
    <scope>NUCLEOTIDE SEQUENCE [LARGE SCALE GENOMIC DNA]</scope>
    <source>
        <strain evidence="9 10">NCTC10181</strain>
    </source>
</reference>
<feature type="transmembrane region" description="Helical" evidence="7">
    <location>
        <begin position="2535"/>
        <end position="2568"/>
    </location>
</feature>
<keyword evidence="5 7" id="KW-0472">Membrane</keyword>
<dbReference type="InterPro" id="IPR050250">
    <property type="entry name" value="Macrolide_Exporter_MacB"/>
</dbReference>